<comment type="caution">
    <text evidence="2">The sequence shown here is derived from an EMBL/GenBank/DDBJ whole genome shotgun (WGS) entry which is preliminary data.</text>
</comment>
<sequence length="63" mass="6766">MNEALLIMPNMRGGCATVGSKVHTLFRVNGRRPGLAQLETDAEAAADRDDQSAGHDEANRSSR</sequence>
<evidence type="ECO:0000313" key="2">
    <source>
        <dbReference type="EMBL" id="MBI5129166.1"/>
    </source>
</evidence>
<accession>A0A933RVW2</accession>
<feature type="region of interest" description="Disordered" evidence="1">
    <location>
        <begin position="40"/>
        <end position="63"/>
    </location>
</feature>
<reference evidence="2" key="1">
    <citation type="submission" date="2020-07" db="EMBL/GenBank/DDBJ databases">
        <title>Huge and variable diversity of episymbiotic CPR bacteria and DPANN archaea in groundwater ecosystems.</title>
        <authorList>
            <person name="He C.Y."/>
            <person name="Keren R."/>
            <person name="Whittaker M."/>
            <person name="Farag I.F."/>
            <person name="Doudna J."/>
            <person name="Cate J.H.D."/>
            <person name="Banfield J.F."/>
        </authorList>
    </citation>
    <scope>NUCLEOTIDE SEQUENCE</scope>
    <source>
        <strain evidence="2">NC_groundwater_1818_Pr3_B-0.1um_66_35</strain>
    </source>
</reference>
<dbReference type="Proteomes" id="UP000782519">
    <property type="component" value="Unassembled WGS sequence"/>
</dbReference>
<proteinExistence type="predicted"/>
<name>A0A933RVW2_RHOPL</name>
<evidence type="ECO:0000256" key="1">
    <source>
        <dbReference type="SAM" id="MobiDB-lite"/>
    </source>
</evidence>
<dbReference type="EMBL" id="JACRJB010000019">
    <property type="protein sequence ID" value="MBI5129166.1"/>
    <property type="molecule type" value="Genomic_DNA"/>
</dbReference>
<gene>
    <name evidence="2" type="ORF">HZA66_06970</name>
</gene>
<feature type="compositionally biased region" description="Basic and acidic residues" evidence="1">
    <location>
        <begin position="45"/>
        <end position="63"/>
    </location>
</feature>
<organism evidence="2 3">
    <name type="scientific">Rhodopseudomonas palustris</name>
    <dbReference type="NCBI Taxonomy" id="1076"/>
    <lineage>
        <taxon>Bacteria</taxon>
        <taxon>Pseudomonadati</taxon>
        <taxon>Pseudomonadota</taxon>
        <taxon>Alphaproteobacteria</taxon>
        <taxon>Hyphomicrobiales</taxon>
        <taxon>Nitrobacteraceae</taxon>
        <taxon>Rhodopseudomonas</taxon>
    </lineage>
</organism>
<protein>
    <submittedName>
        <fullName evidence="2">Uncharacterized protein</fullName>
    </submittedName>
</protein>
<dbReference type="AlphaFoldDB" id="A0A933RVW2"/>
<evidence type="ECO:0000313" key="3">
    <source>
        <dbReference type="Proteomes" id="UP000782519"/>
    </source>
</evidence>